<evidence type="ECO:0000256" key="1">
    <source>
        <dbReference type="SAM" id="SignalP"/>
    </source>
</evidence>
<evidence type="ECO:0000313" key="2">
    <source>
        <dbReference type="EMBL" id="KAG0566155.1"/>
    </source>
</evidence>
<keyword evidence="1" id="KW-0732">Signal</keyword>
<feature type="signal peptide" evidence="1">
    <location>
        <begin position="1"/>
        <end position="40"/>
    </location>
</feature>
<accession>A0A8T0H5W7</accession>
<dbReference type="EMBL" id="CM026428">
    <property type="protein sequence ID" value="KAG0566155.1"/>
    <property type="molecule type" value="Genomic_DNA"/>
</dbReference>
<dbReference type="Proteomes" id="UP000822688">
    <property type="component" value="Chromosome 7"/>
</dbReference>
<sequence length="144" mass="16418">MHLQNKKTTKYPHYSLQPPLPLSTTRFLLLLLLLLSSSLSLLPPPPFTSTPIRTIDTNSNQELIQFTFLPNAPVLFLITTDHPPLRHDKPRVVNTEIDALCQFTFQIPAPITTPPQQPRSTREVEFKRQAELILGRNSCAGRRR</sequence>
<feature type="chain" id="PRO_5035933627" evidence="1">
    <location>
        <begin position="41"/>
        <end position="144"/>
    </location>
</feature>
<comment type="caution">
    <text evidence="2">The sequence shown here is derived from an EMBL/GenBank/DDBJ whole genome shotgun (WGS) entry which is preliminary data.</text>
</comment>
<name>A0A8T0H5W7_CERPU</name>
<protein>
    <submittedName>
        <fullName evidence="2">Uncharacterized protein</fullName>
    </submittedName>
</protein>
<evidence type="ECO:0000313" key="3">
    <source>
        <dbReference type="Proteomes" id="UP000822688"/>
    </source>
</evidence>
<proteinExistence type="predicted"/>
<reference evidence="2" key="1">
    <citation type="submission" date="2020-06" db="EMBL/GenBank/DDBJ databases">
        <title>WGS assembly of Ceratodon purpureus strain R40.</title>
        <authorList>
            <person name="Carey S.B."/>
            <person name="Jenkins J."/>
            <person name="Shu S."/>
            <person name="Lovell J.T."/>
            <person name="Sreedasyam A."/>
            <person name="Maumus F."/>
            <person name="Tiley G.P."/>
            <person name="Fernandez-Pozo N."/>
            <person name="Barry K."/>
            <person name="Chen C."/>
            <person name="Wang M."/>
            <person name="Lipzen A."/>
            <person name="Daum C."/>
            <person name="Saski C.A."/>
            <person name="Payton A.C."/>
            <person name="Mcbreen J.C."/>
            <person name="Conrad R.E."/>
            <person name="Kollar L.M."/>
            <person name="Olsson S."/>
            <person name="Huttunen S."/>
            <person name="Landis J.B."/>
            <person name="Wickett N.J."/>
            <person name="Johnson M.G."/>
            <person name="Rensing S.A."/>
            <person name="Grimwood J."/>
            <person name="Schmutz J."/>
            <person name="Mcdaniel S.F."/>
        </authorList>
    </citation>
    <scope>NUCLEOTIDE SEQUENCE</scope>
    <source>
        <strain evidence="2">R40</strain>
    </source>
</reference>
<organism evidence="2 3">
    <name type="scientific">Ceratodon purpureus</name>
    <name type="common">Fire moss</name>
    <name type="synonym">Dicranum purpureum</name>
    <dbReference type="NCBI Taxonomy" id="3225"/>
    <lineage>
        <taxon>Eukaryota</taxon>
        <taxon>Viridiplantae</taxon>
        <taxon>Streptophyta</taxon>
        <taxon>Embryophyta</taxon>
        <taxon>Bryophyta</taxon>
        <taxon>Bryophytina</taxon>
        <taxon>Bryopsida</taxon>
        <taxon>Dicranidae</taxon>
        <taxon>Pseudoditrichales</taxon>
        <taxon>Ditrichaceae</taxon>
        <taxon>Ceratodon</taxon>
    </lineage>
</organism>
<dbReference type="AlphaFoldDB" id="A0A8T0H5W7"/>
<keyword evidence="3" id="KW-1185">Reference proteome</keyword>
<gene>
    <name evidence="2" type="ORF">KC19_7G042500</name>
</gene>